<evidence type="ECO:0000313" key="3">
    <source>
        <dbReference type="EMBL" id="TJY61459.1"/>
    </source>
</evidence>
<gene>
    <name evidence="3" type="ORF">FAZ19_21405</name>
</gene>
<sequence>MQEYKGKIVLISGGLGDIALAIARAYLDNGAVVALSDRLTAEQAITKLQDFSFYVDRLNYQSIDVTDGIAVQGWVQGLATKYGRIDISIVNAAQVTLKNFIDLSFDEWQLEQRVNVDGAFFLASASAKVFKESLIKGNIVFLGSWAAHAVHAHLPAYSVSKAAVRMLCQSMALEFAPFGIRINEVAPGYVNAGLSKAVWEKSPASQQSAKAAVPLGEIIEVEDIARQVLWITSENNKHMTGATVLMDGGLSLIRP</sequence>
<organism evidence="3 4">
    <name type="scientific">Sphingobacterium alkalisoli</name>
    <dbReference type="NCBI Taxonomy" id="1874115"/>
    <lineage>
        <taxon>Bacteria</taxon>
        <taxon>Pseudomonadati</taxon>
        <taxon>Bacteroidota</taxon>
        <taxon>Sphingobacteriia</taxon>
        <taxon>Sphingobacteriales</taxon>
        <taxon>Sphingobacteriaceae</taxon>
        <taxon>Sphingobacterium</taxon>
    </lineage>
</organism>
<dbReference type="EMBL" id="SUKA01000009">
    <property type="protein sequence ID" value="TJY61459.1"/>
    <property type="molecule type" value="Genomic_DNA"/>
</dbReference>
<dbReference type="PROSITE" id="PS00061">
    <property type="entry name" value="ADH_SHORT"/>
    <property type="match status" value="1"/>
</dbReference>
<comment type="similarity">
    <text evidence="1">Belongs to the short-chain dehydrogenases/reductases (SDR) family.</text>
</comment>
<keyword evidence="2" id="KW-0560">Oxidoreductase</keyword>
<dbReference type="InterPro" id="IPR002347">
    <property type="entry name" value="SDR_fam"/>
</dbReference>
<keyword evidence="4" id="KW-1185">Reference proteome</keyword>
<proteinExistence type="inferred from homology"/>
<dbReference type="SUPFAM" id="SSF51735">
    <property type="entry name" value="NAD(P)-binding Rossmann-fold domains"/>
    <property type="match status" value="1"/>
</dbReference>
<dbReference type="RefSeq" id="WP_136822813.1">
    <property type="nucleotide sequence ID" value="NZ_BMJX01000009.1"/>
</dbReference>
<dbReference type="OrthoDB" id="9788235at2"/>
<dbReference type="PANTHER" id="PTHR43669">
    <property type="entry name" value="5-KETO-D-GLUCONATE 5-REDUCTASE"/>
    <property type="match status" value="1"/>
</dbReference>
<evidence type="ECO:0000256" key="1">
    <source>
        <dbReference type="ARBA" id="ARBA00006484"/>
    </source>
</evidence>
<accession>A0A4V6WF14</accession>
<reference evidence="3 4" key="1">
    <citation type="submission" date="2019-04" db="EMBL/GenBank/DDBJ databases">
        <title>Sphingobacterium olei sp. nov., isolated from oil-contaminated soil.</title>
        <authorList>
            <person name="Liu B."/>
        </authorList>
    </citation>
    <scope>NUCLEOTIDE SEQUENCE [LARGE SCALE GENOMIC DNA]</scope>
    <source>
        <strain evidence="3 4">Y3L14</strain>
    </source>
</reference>
<evidence type="ECO:0000313" key="4">
    <source>
        <dbReference type="Proteomes" id="UP000309872"/>
    </source>
</evidence>
<dbReference type="CDD" id="cd05233">
    <property type="entry name" value="SDR_c"/>
    <property type="match status" value="1"/>
</dbReference>
<dbReference type="Proteomes" id="UP000309872">
    <property type="component" value="Unassembled WGS sequence"/>
</dbReference>
<evidence type="ECO:0000256" key="2">
    <source>
        <dbReference type="ARBA" id="ARBA00023002"/>
    </source>
</evidence>
<dbReference type="GO" id="GO:0016491">
    <property type="term" value="F:oxidoreductase activity"/>
    <property type="evidence" value="ECO:0007669"/>
    <property type="project" value="UniProtKB-KW"/>
</dbReference>
<name>A0A4V6WF14_9SPHI</name>
<protein>
    <submittedName>
        <fullName evidence="3">SDR family oxidoreductase</fullName>
    </submittedName>
</protein>
<dbReference type="InterPro" id="IPR020904">
    <property type="entry name" value="Sc_DH/Rdtase_CS"/>
</dbReference>
<dbReference type="InterPro" id="IPR036291">
    <property type="entry name" value="NAD(P)-bd_dom_sf"/>
</dbReference>
<dbReference type="Gene3D" id="3.40.50.720">
    <property type="entry name" value="NAD(P)-binding Rossmann-like Domain"/>
    <property type="match status" value="1"/>
</dbReference>
<dbReference type="PRINTS" id="PR00081">
    <property type="entry name" value="GDHRDH"/>
</dbReference>
<dbReference type="PANTHER" id="PTHR43669:SF3">
    <property type="entry name" value="ALCOHOL DEHYDROGENASE, PUTATIVE (AFU_ORTHOLOGUE AFUA_3G03445)-RELATED"/>
    <property type="match status" value="1"/>
</dbReference>
<dbReference type="AlphaFoldDB" id="A0A4V6WF14"/>
<dbReference type="Pfam" id="PF13561">
    <property type="entry name" value="adh_short_C2"/>
    <property type="match status" value="1"/>
</dbReference>
<comment type="caution">
    <text evidence="3">The sequence shown here is derived from an EMBL/GenBank/DDBJ whole genome shotgun (WGS) entry which is preliminary data.</text>
</comment>